<reference evidence="1" key="1">
    <citation type="submission" date="2024-09" db="EMBL/GenBank/DDBJ databases">
        <title>Black Yeasts Isolated from many extreme environments.</title>
        <authorList>
            <person name="Coleine C."/>
            <person name="Stajich J.E."/>
            <person name="Selbmann L."/>
        </authorList>
    </citation>
    <scope>NUCLEOTIDE SEQUENCE</scope>
    <source>
        <strain evidence="1">CCFEE 5737</strain>
    </source>
</reference>
<protein>
    <submittedName>
        <fullName evidence="1">Uncharacterized protein</fullName>
    </submittedName>
</protein>
<dbReference type="EMBL" id="JAWDJW010008004">
    <property type="protein sequence ID" value="KAK3061195.1"/>
    <property type="molecule type" value="Genomic_DNA"/>
</dbReference>
<accession>A0ACC3D3C6</accession>
<organism evidence="1 2">
    <name type="scientific">Coniosporium uncinatum</name>
    <dbReference type="NCBI Taxonomy" id="93489"/>
    <lineage>
        <taxon>Eukaryota</taxon>
        <taxon>Fungi</taxon>
        <taxon>Dikarya</taxon>
        <taxon>Ascomycota</taxon>
        <taxon>Pezizomycotina</taxon>
        <taxon>Dothideomycetes</taxon>
        <taxon>Dothideomycetes incertae sedis</taxon>
        <taxon>Coniosporium</taxon>
    </lineage>
</organism>
<gene>
    <name evidence="1" type="ORF">LTS18_006810</name>
</gene>
<dbReference type="Proteomes" id="UP001186974">
    <property type="component" value="Unassembled WGS sequence"/>
</dbReference>
<sequence>MGLLGGCLHFLSPRACATLTNVKLLHFYNSPIYLLNFFCEIPPPPTSSEAAALPPPYTPGKRRGLEMPFPIVFNIDNSSRHEVILITTDDSLDDLKKKIANIVPKSVNCEEFMAKYKKKDQQEMVSSVKVKWSVAGRDKQTFPAETKLTDENVEAVLMLIESSGIGKDVLEVSLEPSKGEK</sequence>
<comment type="caution">
    <text evidence="1">The sequence shown here is derived from an EMBL/GenBank/DDBJ whole genome shotgun (WGS) entry which is preliminary data.</text>
</comment>
<evidence type="ECO:0000313" key="1">
    <source>
        <dbReference type="EMBL" id="KAK3061195.1"/>
    </source>
</evidence>
<keyword evidence="2" id="KW-1185">Reference proteome</keyword>
<name>A0ACC3D3C6_9PEZI</name>
<evidence type="ECO:0000313" key="2">
    <source>
        <dbReference type="Proteomes" id="UP001186974"/>
    </source>
</evidence>
<proteinExistence type="predicted"/>